<gene>
    <name evidence="1" type="ORF">CCO02nite_06500</name>
</gene>
<dbReference type="RefSeq" id="WP_246117313.1">
    <property type="nucleotide sequence ID" value="NZ_BJWG01000002.1"/>
</dbReference>
<proteinExistence type="predicted"/>
<protein>
    <recommendedName>
        <fullName evidence="3">GGDEF domain-containing protein</fullName>
    </recommendedName>
</protein>
<reference evidence="1 2" key="1">
    <citation type="submission" date="2019-07" db="EMBL/GenBank/DDBJ databases">
        <title>Whole genome shotgun sequence of Cellulomonas composti NBRC 100758.</title>
        <authorList>
            <person name="Hosoyama A."/>
            <person name="Uohara A."/>
            <person name="Ohji S."/>
            <person name="Ichikawa N."/>
        </authorList>
    </citation>
    <scope>NUCLEOTIDE SEQUENCE [LARGE SCALE GENOMIC DNA]</scope>
    <source>
        <strain evidence="1 2">NBRC 100758</strain>
    </source>
</reference>
<accession>A0A511J7L2</accession>
<name>A0A511J7L2_9CELL</name>
<dbReference type="AlphaFoldDB" id="A0A511J7L2"/>
<keyword evidence="2" id="KW-1185">Reference proteome</keyword>
<organism evidence="1 2">
    <name type="scientific">Cellulomonas composti</name>
    <dbReference type="NCBI Taxonomy" id="266130"/>
    <lineage>
        <taxon>Bacteria</taxon>
        <taxon>Bacillati</taxon>
        <taxon>Actinomycetota</taxon>
        <taxon>Actinomycetes</taxon>
        <taxon>Micrococcales</taxon>
        <taxon>Cellulomonadaceae</taxon>
        <taxon>Cellulomonas</taxon>
    </lineage>
</organism>
<sequence length="250" mass="26206">MTIDTGPPAAALPRALRERWRDESTASVWRRPSDWYHPAVDELATALLLAEDPAPAAELLGAARAEAGVGIGESIDDLACLYRSTTGGEPPLQVVRALCAGWTDAQAAGFVASGLTDPESGLPRRDYLELRLAECFHDGTAADHRLLVLDVAAGVPDPFARMARSAAVGSALQDTFGAGQPMASLGGGVFVVLLRPQDDDGQPLAAELITERAAALDAAAVTRSPVRSWTEPLASSAVLAVDRLAHLLRV</sequence>
<dbReference type="EMBL" id="BJWG01000002">
    <property type="protein sequence ID" value="GEL93992.1"/>
    <property type="molecule type" value="Genomic_DNA"/>
</dbReference>
<evidence type="ECO:0008006" key="3">
    <source>
        <dbReference type="Google" id="ProtNLM"/>
    </source>
</evidence>
<comment type="caution">
    <text evidence="1">The sequence shown here is derived from an EMBL/GenBank/DDBJ whole genome shotgun (WGS) entry which is preliminary data.</text>
</comment>
<dbReference type="Proteomes" id="UP000321720">
    <property type="component" value="Unassembled WGS sequence"/>
</dbReference>
<evidence type="ECO:0000313" key="2">
    <source>
        <dbReference type="Proteomes" id="UP000321720"/>
    </source>
</evidence>
<evidence type="ECO:0000313" key="1">
    <source>
        <dbReference type="EMBL" id="GEL93992.1"/>
    </source>
</evidence>